<reference evidence="1 2" key="1">
    <citation type="submission" date="2015-11" db="EMBL/GenBank/DDBJ databases">
        <title>Complete genome sequencing of a biphenyl-degrading bacterium, Pseudomonas putida KF715 (=NBRC110667).</title>
        <authorList>
            <person name="Suenaga H."/>
            <person name="Fujihara N."/>
            <person name="Watanabe T."/>
            <person name="Hirose J."/>
            <person name="Kimura N."/>
            <person name="Yamazoe A."/>
            <person name="Hosoyama A."/>
            <person name="Shimodaira J."/>
            <person name="Furukawa K."/>
        </authorList>
    </citation>
    <scope>NUCLEOTIDE SEQUENCE [LARGE SCALE GENOMIC DNA]</scope>
    <source>
        <strain evidence="1 2">KF715</strain>
    </source>
</reference>
<name>A0A1L7NG93_PSEPU</name>
<protein>
    <submittedName>
        <fullName evidence="1">Uncharacterized protein</fullName>
    </submittedName>
</protein>
<evidence type="ECO:0000313" key="1">
    <source>
        <dbReference type="EMBL" id="BAW24432.1"/>
    </source>
</evidence>
<dbReference type="AlphaFoldDB" id="A0A1L7NG93"/>
<proteinExistence type="predicted"/>
<dbReference type="Proteomes" id="UP000218731">
    <property type="component" value="Chromosome 1"/>
</dbReference>
<accession>A0A1L7NG93</accession>
<gene>
    <name evidence="1" type="ORF">KF715C_ch38590</name>
</gene>
<evidence type="ECO:0000313" key="2">
    <source>
        <dbReference type="Proteomes" id="UP000218731"/>
    </source>
</evidence>
<organism evidence="1 2">
    <name type="scientific">Pseudomonas putida</name>
    <name type="common">Arthrobacter siderocapsulatus</name>
    <dbReference type="NCBI Taxonomy" id="303"/>
    <lineage>
        <taxon>Bacteria</taxon>
        <taxon>Pseudomonadati</taxon>
        <taxon>Pseudomonadota</taxon>
        <taxon>Gammaproteobacteria</taxon>
        <taxon>Pseudomonadales</taxon>
        <taxon>Pseudomonadaceae</taxon>
        <taxon>Pseudomonas</taxon>
    </lineage>
</organism>
<sequence length="62" mass="6990">MAIREAPIWPLSGMPIHHAYRTASVYLNIHQESGDLVLIPLPDSSSYSKQVKIRVTLNMEVD</sequence>
<dbReference type="EMBL" id="AP015029">
    <property type="protein sequence ID" value="BAW24432.1"/>
    <property type="molecule type" value="Genomic_DNA"/>
</dbReference>